<keyword evidence="4" id="KW-0472">Membrane</keyword>
<keyword evidence="6" id="KW-1185">Reference proteome</keyword>
<dbReference type="PANTHER" id="PTHR44858">
    <property type="entry name" value="TETRATRICOPEPTIDE REPEAT PROTEIN 6"/>
    <property type="match status" value="1"/>
</dbReference>
<dbReference type="PROSITE" id="PS50005">
    <property type="entry name" value="TPR"/>
    <property type="match status" value="2"/>
</dbReference>
<dbReference type="SMART" id="SM00028">
    <property type="entry name" value="TPR"/>
    <property type="match status" value="3"/>
</dbReference>
<keyword evidence="4" id="KW-1133">Transmembrane helix</keyword>
<dbReference type="InterPro" id="IPR011990">
    <property type="entry name" value="TPR-like_helical_dom_sf"/>
</dbReference>
<dbReference type="Gene3D" id="1.25.40.10">
    <property type="entry name" value="Tetratricopeptide repeat domain"/>
    <property type="match status" value="1"/>
</dbReference>
<name>A0ABX6QFJ4_9HYPH</name>
<evidence type="ECO:0000313" key="6">
    <source>
        <dbReference type="Proteomes" id="UP000509443"/>
    </source>
</evidence>
<feature type="repeat" description="TPR" evidence="3">
    <location>
        <begin position="209"/>
        <end position="242"/>
    </location>
</feature>
<dbReference type="InterPro" id="IPR019734">
    <property type="entry name" value="TPR_rpt"/>
</dbReference>
<keyword evidence="2 3" id="KW-0802">TPR repeat</keyword>
<organism evidence="5 6">
    <name type="scientific">Bartonella alsatica</name>
    <dbReference type="NCBI Taxonomy" id="52764"/>
    <lineage>
        <taxon>Bacteria</taxon>
        <taxon>Pseudomonadati</taxon>
        <taxon>Pseudomonadota</taxon>
        <taxon>Alphaproteobacteria</taxon>
        <taxon>Hyphomicrobiales</taxon>
        <taxon>Bartonellaceae</taxon>
        <taxon>Bartonella</taxon>
    </lineage>
</organism>
<feature type="transmembrane region" description="Helical" evidence="4">
    <location>
        <begin position="21"/>
        <end position="42"/>
    </location>
</feature>
<dbReference type="Proteomes" id="UP000509443">
    <property type="component" value="Chromosome"/>
</dbReference>
<gene>
    <name evidence="5" type="ORF">HWV54_02905</name>
</gene>
<keyword evidence="1" id="KW-0677">Repeat</keyword>
<dbReference type="RefSeq" id="WP_176953554.1">
    <property type="nucleotide sequence ID" value="NZ_CACVBB010000001.1"/>
</dbReference>
<evidence type="ECO:0000313" key="5">
    <source>
        <dbReference type="EMBL" id="QLC51868.1"/>
    </source>
</evidence>
<dbReference type="InterPro" id="IPR050498">
    <property type="entry name" value="Ycf3"/>
</dbReference>
<accession>A0ABX6QFJ4</accession>
<evidence type="ECO:0000256" key="4">
    <source>
        <dbReference type="SAM" id="Phobius"/>
    </source>
</evidence>
<dbReference type="Pfam" id="PF13181">
    <property type="entry name" value="TPR_8"/>
    <property type="match status" value="2"/>
</dbReference>
<proteinExistence type="predicted"/>
<dbReference type="SUPFAM" id="SSF48452">
    <property type="entry name" value="TPR-like"/>
    <property type="match status" value="1"/>
</dbReference>
<evidence type="ECO:0000256" key="3">
    <source>
        <dbReference type="PROSITE-ProRule" id="PRU00339"/>
    </source>
</evidence>
<evidence type="ECO:0000256" key="2">
    <source>
        <dbReference type="ARBA" id="ARBA00022803"/>
    </source>
</evidence>
<protein>
    <submittedName>
        <fullName evidence="5">Tetratricopeptide repeat protein</fullName>
    </submittedName>
</protein>
<dbReference type="EMBL" id="CP058235">
    <property type="protein sequence ID" value="QLC51868.1"/>
    <property type="molecule type" value="Genomic_DNA"/>
</dbReference>
<keyword evidence="4" id="KW-0812">Transmembrane</keyword>
<reference evidence="5 6" key="1">
    <citation type="submission" date="2020-06" db="EMBL/GenBank/DDBJ databases">
        <title>Complete closed genome sequence of Bartonella alsatica CIP 105477.</title>
        <authorList>
            <person name="Thibau A."/>
            <person name="Schultze T.G."/>
            <person name="Kempf V.A.J."/>
        </authorList>
    </citation>
    <scope>NUCLEOTIDE SEQUENCE [LARGE SCALE GENOMIC DNA]</scope>
    <source>
        <strain evidence="5 6">CIP 105477</strain>
    </source>
</reference>
<evidence type="ECO:0000256" key="1">
    <source>
        <dbReference type="ARBA" id="ARBA00022737"/>
    </source>
</evidence>
<dbReference type="PANTHER" id="PTHR44858:SF1">
    <property type="entry name" value="UDP-N-ACETYLGLUCOSAMINE--PEPTIDE N-ACETYLGLUCOSAMINYLTRANSFERASE SPINDLY-RELATED"/>
    <property type="match status" value="1"/>
</dbReference>
<feature type="repeat" description="TPR" evidence="3">
    <location>
        <begin position="175"/>
        <end position="208"/>
    </location>
</feature>
<sequence>MGFLIFLRTLCLRSFCIFRQIFCILCFFLIFVGSFCSVSPGYGQKPPSLPEDDPSPQLLLPLDDLIPNAPPSTPAIPDSSAIILEDLDSSLLSYSDRAKQRKEAEILRLLKELKFCANVSKAKKISEQLQRLWSQSGSETIDLLMSWAENAINADNYGLALDYIDNILALLPTYAEAWVRRAWIHIQLSDFKLAMLDLNHALELEPRNYIAFFALGVTMEATQRPQLAIKAYKKALEYYPQMQKLQKRLEVLLEEQSPQSL</sequence>